<dbReference type="CDD" id="cd01637">
    <property type="entry name" value="IMPase_like"/>
    <property type="match status" value="1"/>
</dbReference>
<sequence>MVPSKSEEKRLGREFETVSGYSFYHAVQLAKEKEKGRFLLETKFEFAKQIVQEAAAYILAHMKEDLQVERKSSPTDLVTRLDKEVQELLVERIKSSYPEDLICAEEGCLRAAVGQGSVWVIDPIDGTNNFVAQQEDFAVMLAYFENGVGKFGIIYDVMKGDCYHGGGAFPPCRNNEPLPPFKKKPLREFLVAGNSGMFESNEWGLADLGRAALGVRVYGSAAISFAKVLSGRLLTYITYLQPWDYAAASILGESLGYRLLTVSGEPADFKTRQPVMMVPIEMQEVIQSYIYERKEN</sequence>
<dbReference type="PANTHER" id="PTHR20854:SF4">
    <property type="entry name" value="INOSITOL-1-MONOPHOSPHATASE-RELATED"/>
    <property type="match status" value="1"/>
</dbReference>
<dbReference type="SUPFAM" id="SSF56655">
    <property type="entry name" value="Carbohydrate phosphatase"/>
    <property type="match status" value="1"/>
</dbReference>
<dbReference type="Proteomes" id="UP000005621">
    <property type="component" value="Unassembled WGS sequence"/>
</dbReference>
<gene>
    <name evidence="6" type="ORF">HMPREF9950_0521</name>
</gene>
<dbReference type="EMBL" id="AFUU01000004">
    <property type="protein sequence ID" value="EGV01233.1"/>
    <property type="molecule type" value="Genomic_DNA"/>
</dbReference>
<comment type="caution">
    <text evidence="6">The sequence shown here is derived from an EMBL/GenBank/DDBJ whole genome shotgun (WGS) entry which is preliminary data.</text>
</comment>
<dbReference type="PANTHER" id="PTHR20854">
    <property type="entry name" value="INOSITOL MONOPHOSPHATASE"/>
    <property type="match status" value="1"/>
</dbReference>
<feature type="binding site" evidence="5">
    <location>
        <position position="105"/>
    </location>
    <ligand>
        <name>Mg(2+)</name>
        <dbReference type="ChEBI" id="CHEBI:18420"/>
        <label>1</label>
        <note>catalytic</note>
    </ligand>
</feature>
<dbReference type="InterPro" id="IPR007920">
    <property type="entry name" value="UPF0223"/>
</dbReference>
<name>F9Q4H9_STROR</name>
<dbReference type="GO" id="GO:0007165">
    <property type="term" value="P:signal transduction"/>
    <property type="evidence" value="ECO:0007669"/>
    <property type="project" value="TreeGrafter"/>
</dbReference>
<proteinExistence type="predicted"/>
<dbReference type="InterPro" id="IPR000760">
    <property type="entry name" value="Inositol_monophosphatase-like"/>
</dbReference>
<dbReference type="PATRIC" id="fig|1035190.4.peg.1656"/>
<keyword evidence="3" id="KW-0378">Hydrolase</keyword>
<dbReference type="FunFam" id="3.30.540.10:FF:000003">
    <property type="entry name" value="Inositol-1-monophosphatase"/>
    <property type="match status" value="1"/>
</dbReference>
<organism evidence="6 7">
    <name type="scientific">Streptococcus oralis SK313</name>
    <dbReference type="NCBI Taxonomy" id="1035190"/>
    <lineage>
        <taxon>Bacteria</taxon>
        <taxon>Bacillati</taxon>
        <taxon>Bacillota</taxon>
        <taxon>Bacilli</taxon>
        <taxon>Lactobacillales</taxon>
        <taxon>Streptococcaceae</taxon>
        <taxon>Streptococcus</taxon>
    </lineage>
</organism>
<evidence type="ECO:0000313" key="7">
    <source>
        <dbReference type="Proteomes" id="UP000005621"/>
    </source>
</evidence>
<dbReference type="Gene3D" id="3.40.190.80">
    <property type="match status" value="1"/>
</dbReference>
<comment type="cofactor">
    <cofactor evidence="1 5">
        <name>Mg(2+)</name>
        <dbReference type="ChEBI" id="CHEBI:18420"/>
    </cofactor>
</comment>
<evidence type="ECO:0000256" key="5">
    <source>
        <dbReference type="PIRSR" id="PIRSR600760-2"/>
    </source>
</evidence>
<dbReference type="SUPFAM" id="SSF158504">
    <property type="entry name" value="BH2638-like"/>
    <property type="match status" value="1"/>
</dbReference>
<dbReference type="GO" id="GO:0008934">
    <property type="term" value="F:inositol monophosphate 1-phosphatase activity"/>
    <property type="evidence" value="ECO:0007669"/>
    <property type="project" value="TreeGrafter"/>
</dbReference>
<dbReference type="AlphaFoldDB" id="F9Q4H9"/>
<dbReference type="InterPro" id="IPR023324">
    <property type="entry name" value="BH2638-like_sf"/>
</dbReference>
<evidence type="ECO:0000313" key="6">
    <source>
        <dbReference type="EMBL" id="EGV01233.1"/>
    </source>
</evidence>
<feature type="binding site" evidence="5">
    <location>
        <position position="124"/>
    </location>
    <ligand>
        <name>Mg(2+)</name>
        <dbReference type="ChEBI" id="CHEBI:18420"/>
        <label>1</label>
        <note>catalytic</note>
    </ligand>
</feature>
<reference evidence="6 7" key="1">
    <citation type="submission" date="2011-07" db="EMBL/GenBank/DDBJ databases">
        <authorList>
            <person name="Harkins D.M."/>
            <person name="Madupu R."/>
            <person name="Durkin A.S."/>
            <person name="Torralba M."/>
            <person name="Methe B."/>
            <person name="Sutton G.G."/>
            <person name="Nelson K.E."/>
        </authorList>
    </citation>
    <scope>NUCLEOTIDE SEQUENCE [LARGE SCALE GENOMIC DNA]</scope>
    <source>
        <strain evidence="6 7">SK313</strain>
    </source>
</reference>
<protein>
    <submittedName>
        <fullName evidence="6">Inositol monophosphatase family protein</fullName>
    </submittedName>
</protein>
<keyword evidence="2 5" id="KW-0479">Metal-binding</keyword>
<feature type="binding site" evidence="5">
    <location>
        <position position="125"/>
    </location>
    <ligand>
        <name>Mg(2+)</name>
        <dbReference type="ChEBI" id="CHEBI:18420"/>
        <label>1</label>
        <note>catalytic</note>
    </ligand>
</feature>
<evidence type="ECO:0000256" key="4">
    <source>
        <dbReference type="ARBA" id="ARBA00022842"/>
    </source>
</evidence>
<feature type="binding site" evidence="5">
    <location>
        <position position="122"/>
    </location>
    <ligand>
        <name>Mg(2+)</name>
        <dbReference type="ChEBI" id="CHEBI:18420"/>
        <label>1</label>
        <note>catalytic</note>
    </ligand>
</feature>
<accession>F9Q4H9</accession>
<evidence type="ECO:0000256" key="1">
    <source>
        <dbReference type="ARBA" id="ARBA00001946"/>
    </source>
</evidence>
<evidence type="ECO:0000256" key="2">
    <source>
        <dbReference type="ARBA" id="ARBA00022723"/>
    </source>
</evidence>
<dbReference type="GO" id="GO:0046872">
    <property type="term" value="F:metal ion binding"/>
    <property type="evidence" value="ECO:0007669"/>
    <property type="project" value="UniProtKB-KW"/>
</dbReference>
<evidence type="ECO:0000256" key="3">
    <source>
        <dbReference type="ARBA" id="ARBA00022801"/>
    </source>
</evidence>
<dbReference type="PRINTS" id="PR00377">
    <property type="entry name" value="IMPHPHTASES"/>
</dbReference>
<dbReference type="Pfam" id="PF00459">
    <property type="entry name" value="Inositol_P"/>
    <property type="match status" value="1"/>
</dbReference>
<feature type="binding site" evidence="5">
    <location>
        <position position="244"/>
    </location>
    <ligand>
        <name>Mg(2+)</name>
        <dbReference type="ChEBI" id="CHEBI:18420"/>
        <label>1</label>
        <note>catalytic</note>
    </ligand>
</feature>
<dbReference type="Pfam" id="PF05256">
    <property type="entry name" value="UPF0223"/>
    <property type="match status" value="1"/>
</dbReference>
<dbReference type="Gene3D" id="1.10.220.80">
    <property type="entry name" value="BH2638-like"/>
    <property type="match status" value="1"/>
</dbReference>
<dbReference type="GO" id="GO:0006020">
    <property type="term" value="P:inositol metabolic process"/>
    <property type="evidence" value="ECO:0007669"/>
    <property type="project" value="TreeGrafter"/>
</dbReference>
<keyword evidence="4 5" id="KW-0460">Magnesium</keyword>
<dbReference type="Gene3D" id="3.30.540.10">
    <property type="entry name" value="Fructose-1,6-Bisphosphatase, subunit A, domain 1"/>
    <property type="match status" value="1"/>
</dbReference>